<protein>
    <submittedName>
        <fullName evidence="3">DNA polymerase III epsilon subunit family exonuclease</fullName>
    </submittedName>
</protein>
<keyword evidence="4" id="KW-1185">Reference proteome</keyword>
<dbReference type="Gene3D" id="3.30.420.10">
    <property type="entry name" value="Ribonuclease H-like superfamily/Ribonuclease H"/>
    <property type="match status" value="1"/>
</dbReference>
<keyword evidence="1 3" id="KW-0540">Nuclease</keyword>
<keyword evidence="1 3" id="KW-0378">Hydrolase</keyword>
<gene>
    <name evidence="3" type="ORF">J2S23_001448</name>
</gene>
<sequence>MMVYQREFKGKSLLLFTSDYTVVDIETNGKIERLGKIIEISAIRIRNNEPDAHFSTLINPHEKLSPFIKQLTGITDDMVSGAPEIGEVLKEFKRFLGNDIVLGHNVHFDVNFLYDHSYRFINEPFPNDMIDTLRLARRYLSLPRNRLDDLVSYYHFDQRSLHRALNDCYLTHLVYQAMRKDYENL</sequence>
<reference evidence="3 4" key="1">
    <citation type="submission" date="2023-07" db="EMBL/GenBank/DDBJ databases">
        <title>Genomic Encyclopedia of Type Strains, Phase IV (KMG-IV): sequencing the most valuable type-strain genomes for metagenomic binning, comparative biology and taxonomic classification.</title>
        <authorList>
            <person name="Goeker M."/>
        </authorList>
    </citation>
    <scope>NUCLEOTIDE SEQUENCE [LARGE SCALE GENOMIC DNA]</scope>
    <source>
        <strain evidence="3 4">DSM 105143</strain>
    </source>
</reference>
<proteinExistence type="predicted"/>
<dbReference type="InterPro" id="IPR012337">
    <property type="entry name" value="RNaseH-like_sf"/>
</dbReference>
<accession>A0ABT9YU45</accession>
<evidence type="ECO:0000259" key="2">
    <source>
        <dbReference type="SMART" id="SM00479"/>
    </source>
</evidence>
<evidence type="ECO:0000256" key="1">
    <source>
        <dbReference type="ARBA" id="ARBA00022839"/>
    </source>
</evidence>
<dbReference type="PANTHER" id="PTHR30231:SF41">
    <property type="entry name" value="DNA POLYMERASE III SUBUNIT EPSILON"/>
    <property type="match status" value="1"/>
</dbReference>
<dbReference type="SMART" id="SM00479">
    <property type="entry name" value="EXOIII"/>
    <property type="match status" value="1"/>
</dbReference>
<dbReference type="PANTHER" id="PTHR30231">
    <property type="entry name" value="DNA POLYMERASE III SUBUNIT EPSILON"/>
    <property type="match status" value="1"/>
</dbReference>
<dbReference type="EMBL" id="JAUSTM010000013">
    <property type="protein sequence ID" value="MDQ0222888.1"/>
    <property type="molecule type" value="Genomic_DNA"/>
</dbReference>
<dbReference type="NCBIfam" id="TIGR00573">
    <property type="entry name" value="dnaq"/>
    <property type="match status" value="1"/>
</dbReference>
<dbReference type="InterPro" id="IPR036397">
    <property type="entry name" value="RNaseH_sf"/>
</dbReference>
<comment type="caution">
    <text evidence="3">The sequence shown here is derived from an EMBL/GenBank/DDBJ whole genome shotgun (WGS) entry which is preliminary data.</text>
</comment>
<dbReference type="Proteomes" id="UP001223079">
    <property type="component" value="Unassembled WGS sequence"/>
</dbReference>
<dbReference type="CDD" id="cd06127">
    <property type="entry name" value="DEDDh"/>
    <property type="match status" value="1"/>
</dbReference>
<dbReference type="SUPFAM" id="SSF53098">
    <property type="entry name" value="Ribonuclease H-like"/>
    <property type="match status" value="1"/>
</dbReference>
<organism evidence="3 4">
    <name type="scientific">Streptococcus moroccensis</name>
    <dbReference type="NCBI Taxonomy" id="1451356"/>
    <lineage>
        <taxon>Bacteria</taxon>
        <taxon>Bacillati</taxon>
        <taxon>Bacillota</taxon>
        <taxon>Bacilli</taxon>
        <taxon>Lactobacillales</taxon>
        <taxon>Streptococcaceae</taxon>
        <taxon>Streptococcus</taxon>
    </lineage>
</organism>
<evidence type="ECO:0000313" key="3">
    <source>
        <dbReference type="EMBL" id="MDQ0222888.1"/>
    </source>
</evidence>
<dbReference type="GO" id="GO:0004527">
    <property type="term" value="F:exonuclease activity"/>
    <property type="evidence" value="ECO:0007669"/>
    <property type="project" value="UniProtKB-KW"/>
</dbReference>
<keyword evidence="1 3" id="KW-0269">Exonuclease</keyword>
<dbReference type="RefSeq" id="WP_307122062.1">
    <property type="nucleotide sequence ID" value="NZ_JAUSTM010000013.1"/>
</dbReference>
<name>A0ABT9YU45_9STRE</name>
<dbReference type="Pfam" id="PF00929">
    <property type="entry name" value="RNase_T"/>
    <property type="match status" value="1"/>
</dbReference>
<feature type="domain" description="Exonuclease" evidence="2">
    <location>
        <begin position="19"/>
        <end position="184"/>
    </location>
</feature>
<dbReference type="InterPro" id="IPR013520">
    <property type="entry name" value="Ribonucl_H"/>
</dbReference>
<dbReference type="InterPro" id="IPR006054">
    <property type="entry name" value="DnaQ"/>
</dbReference>
<evidence type="ECO:0000313" key="4">
    <source>
        <dbReference type="Proteomes" id="UP001223079"/>
    </source>
</evidence>